<dbReference type="GO" id="GO:0005886">
    <property type="term" value="C:plasma membrane"/>
    <property type="evidence" value="ECO:0007669"/>
    <property type="project" value="UniProtKB-SubCell"/>
</dbReference>
<feature type="transmembrane region" description="Helical" evidence="8">
    <location>
        <begin position="456"/>
        <end position="476"/>
    </location>
</feature>
<reference evidence="9 10" key="1">
    <citation type="submission" date="2015-06" db="EMBL/GenBank/DDBJ databases">
        <title>Draft genome of the moderately acidophilic sulfate reducer Candidatus Desulfosporosinus acididurans strain M1.</title>
        <authorList>
            <person name="Poehlein A."/>
            <person name="Petzsch P."/>
            <person name="Johnson B.D."/>
            <person name="Schloemann M."/>
            <person name="Daniel R."/>
            <person name="Muehling M."/>
        </authorList>
    </citation>
    <scope>NUCLEOTIDE SEQUENCE [LARGE SCALE GENOMIC DNA]</scope>
    <source>
        <strain evidence="9 10">M1</strain>
    </source>
</reference>
<feature type="transmembrane region" description="Helical" evidence="8">
    <location>
        <begin position="436"/>
        <end position="451"/>
    </location>
</feature>
<dbReference type="GO" id="GO:0016763">
    <property type="term" value="F:pentosyltransferase activity"/>
    <property type="evidence" value="ECO:0007669"/>
    <property type="project" value="TreeGrafter"/>
</dbReference>
<feature type="transmembrane region" description="Helical" evidence="8">
    <location>
        <begin position="318"/>
        <end position="337"/>
    </location>
</feature>
<evidence type="ECO:0000256" key="8">
    <source>
        <dbReference type="SAM" id="Phobius"/>
    </source>
</evidence>
<dbReference type="EMBL" id="LDZY01000009">
    <property type="protein sequence ID" value="KLU65268.1"/>
    <property type="molecule type" value="Genomic_DNA"/>
</dbReference>
<protein>
    <recommendedName>
        <fullName evidence="11">Glycosyltransferase RgtA/B/C/D-like domain-containing protein</fullName>
    </recommendedName>
</protein>
<gene>
    <name evidence="9" type="ORF">DEAC_c28200</name>
</gene>
<comment type="caution">
    <text evidence="9">The sequence shown here is derived from an EMBL/GenBank/DDBJ whole genome shotgun (WGS) entry which is preliminary data.</text>
</comment>
<sequence>MKFRNYGFRIAAVLPIILSLLLSVYVIINHNIGNAASQGTFVQNQHGPSFGQRQNHPRSMSNVKSPGNLPLQPMHAMPGGREATAGSNYNTQIIVYAITFFLVVLAAYFALIRKKAGRKFSISHGNQRMLLITLFFVGFLLRIVLGILIAGHPFDLNLFRSWATSAANNLSQFYSGRNSSDYPPLYIYVLYIVGKLGSLKALNPYFTLFLKLPSILADMGTALLLFKLSIKYLSPELSILVAALYIFNPAVFVNSTIWGQVDSFFTLIVIAGIVLLTEQKLVYSSILFTAAVLMKPQGIIFLPILFFELVRRKRLKDIVRVLITSAITAILLVLPFSTNDNILWIFKLFTNTIGEYPYATVNAFNFFYLLGANYTKDSLTLFLVSYHVLGIIFIVLTTLTAWLVFVRGKKRRFGPAAALILISGVFIFSTRMHERYLFPAVALTILAFIYLKDRRLLLLATGFSITSFVNTYDILYQTIAGIHQSTSSVIPVITSSLNVILFIYLIKISFGLSEINPHKLNDTLDTKKN</sequence>
<evidence type="ECO:0000256" key="4">
    <source>
        <dbReference type="ARBA" id="ARBA00022679"/>
    </source>
</evidence>
<feature type="transmembrane region" description="Helical" evidence="8">
    <location>
        <begin position="384"/>
        <end position="406"/>
    </location>
</feature>
<feature type="transmembrane region" description="Helical" evidence="8">
    <location>
        <begin position="281"/>
        <end position="306"/>
    </location>
</feature>
<keyword evidence="2" id="KW-1003">Cell membrane</keyword>
<evidence type="ECO:0000313" key="9">
    <source>
        <dbReference type="EMBL" id="KLU65268.1"/>
    </source>
</evidence>
<dbReference type="Proteomes" id="UP000036356">
    <property type="component" value="Unassembled WGS sequence"/>
</dbReference>
<feature type="transmembrane region" description="Helical" evidence="8">
    <location>
        <begin position="131"/>
        <end position="151"/>
    </location>
</feature>
<proteinExistence type="predicted"/>
<evidence type="ECO:0000256" key="5">
    <source>
        <dbReference type="ARBA" id="ARBA00022692"/>
    </source>
</evidence>
<keyword evidence="6 8" id="KW-1133">Transmembrane helix</keyword>
<comment type="subcellular location">
    <subcellularLocation>
        <location evidence="1">Cell membrane</location>
        <topology evidence="1">Multi-pass membrane protein</topology>
    </subcellularLocation>
</comment>
<dbReference type="PANTHER" id="PTHR33908">
    <property type="entry name" value="MANNOSYLTRANSFERASE YKCB-RELATED"/>
    <property type="match status" value="1"/>
</dbReference>
<feature type="transmembrane region" description="Helical" evidence="8">
    <location>
        <begin position="238"/>
        <end position="261"/>
    </location>
</feature>
<dbReference type="AlphaFoldDB" id="A0A0J1FQL4"/>
<keyword evidence="3" id="KW-0328">Glycosyltransferase</keyword>
<keyword evidence="5 8" id="KW-0812">Transmembrane</keyword>
<feature type="transmembrane region" description="Helical" evidence="8">
    <location>
        <begin position="7"/>
        <end position="28"/>
    </location>
</feature>
<dbReference type="GO" id="GO:0009103">
    <property type="term" value="P:lipopolysaccharide biosynthetic process"/>
    <property type="evidence" value="ECO:0007669"/>
    <property type="project" value="UniProtKB-ARBA"/>
</dbReference>
<dbReference type="InterPro" id="IPR050297">
    <property type="entry name" value="LipidA_mod_glycosyltrf_83"/>
</dbReference>
<keyword evidence="7 8" id="KW-0472">Membrane</keyword>
<evidence type="ECO:0000256" key="7">
    <source>
        <dbReference type="ARBA" id="ARBA00023136"/>
    </source>
</evidence>
<evidence type="ECO:0000256" key="6">
    <source>
        <dbReference type="ARBA" id="ARBA00022989"/>
    </source>
</evidence>
<dbReference type="PANTHER" id="PTHR33908:SF11">
    <property type="entry name" value="MEMBRANE PROTEIN"/>
    <property type="match status" value="1"/>
</dbReference>
<name>A0A0J1FQL4_9FIRM</name>
<evidence type="ECO:0000256" key="2">
    <source>
        <dbReference type="ARBA" id="ARBA00022475"/>
    </source>
</evidence>
<keyword evidence="10" id="KW-1185">Reference proteome</keyword>
<keyword evidence="4" id="KW-0808">Transferase</keyword>
<organism evidence="9 10">
    <name type="scientific">Desulfosporosinus acididurans</name>
    <dbReference type="NCBI Taxonomy" id="476652"/>
    <lineage>
        <taxon>Bacteria</taxon>
        <taxon>Bacillati</taxon>
        <taxon>Bacillota</taxon>
        <taxon>Clostridia</taxon>
        <taxon>Eubacteriales</taxon>
        <taxon>Desulfitobacteriaceae</taxon>
        <taxon>Desulfosporosinus</taxon>
    </lineage>
</organism>
<evidence type="ECO:0000256" key="1">
    <source>
        <dbReference type="ARBA" id="ARBA00004651"/>
    </source>
</evidence>
<feature type="transmembrane region" description="Helical" evidence="8">
    <location>
        <begin position="205"/>
        <end position="226"/>
    </location>
</feature>
<evidence type="ECO:0008006" key="11">
    <source>
        <dbReference type="Google" id="ProtNLM"/>
    </source>
</evidence>
<accession>A0A0J1FQL4</accession>
<feature type="transmembrane region" description="Helical" evidence="8">
    <location>
        <begin position="413"/>
        <end position="430"/>
    </location>
</feature>
<dbReference type="STRING" id="476652.DEAC_c28200"/>
<dbReference type="RefSeq" id="WP_047810647.1">
    <property type="nucleotide sequence ID" value="NZ_LDZY01000009.1"/>
</dbReference>
<feature type="transmembrane region" description="Helical" evidence="8">
    <location>
        <begin position="488"/>
        <end position="506"/>
    </location>
</feature>
<feature type="transmembrane region" description="Helical" evidence="8">
    <location>
        <begin position="93"/>
        <end position="111"/>
    </location>
</feature>
<evidence type="ECO:0000256" key="3">
    <source>
        <dbReference type="ARBA" id="ARBA00022676"/>
    </source>
</evidence>
<dbReference type="PATRIC" id="fig|476652.3.peg.2957"/>
<evidence type="ECO:0000313" key="10">
    <source>
        <dbReference type="Proteomes" id="UP000036356"/>
    </source>
</evidence>